<keyword evidence="2" id="KW-1185">Reference proteome</keyword>
<organism evidence="1 2">
    <name type="scientific">Acidocella aquatica</name>
    <dbReference type="NCBI Taxonomy" id="1922313"/>
    <lineage>
        <taxon>Bacteria</taxon>
        <taxon>Pseudomonadati</taxon>
        <taxon>Pseudomonadota</taxon>
        <taxon>Alphaproteobacteria</taxon>
        <taxon>Acetobacterales</taxon>
        <taxon>Acidocellaceae</taxon>
        <taxon>Acidocella</taxon>
    </lineage>
</organism>
<evidence type="ECO:0000313" key="2">
    <source>
        <dbReference type="Proteomes" id="UP001156641"/>
    </source>
</evidence>
<evidence type="ECO:0000313" key="1">
    <source>
        <dbReference type="EMBL" id="GLR66760.1"/>
    </source>
</evidence>
<dbReference type="Proteomes" id="UP001156641">
    <property type="component" value="Unassembled WGS sequence"/>
</dbReference>
<reference evidence="2" key="1">
    <citation type="journal article" date="2019" name="Int. J. Syst. Evol. Microbiol.">
        <title>The Global Catalogue of Microorganisms (GCM) 10K type strain sequencing project: providing services to taxonomists for standard genome sequencing and annotation.</title>
        <authorList>
            <consortium name="The Broad Institute Genomics Platform"/>
            <consortium name="The Broad Institute Genome Sequencing Center for Infectious Disease"/>
            <person name="Wu L."/>
            <person name="Ma J."/>
        </authorList>
    </citation>
    <scope>NUCLEOTIDE SEQUENCE [LARGE SCALE GENOMIC DNA]</scope>
    <source>
        <strain evidence="2">NBRC 112502</strain>
    </source>
</reference>
<sequence>MNHKHRNTLHALFAHPVSSNIDPRLVYAVIEGLGGEVTHGGSGHVKVKLNGHTHGFHDTQHSLSKEEVVEMRKFLEAAGVDPTRDFPLEAGV</sequence>
<evidence type="ECO:0008006" key="3">
    <source>
        <dbReference type="Google" id="ProtNLM"/>
    </source>
</evidence>
<comment type="caution">
    <text evidence="1">The sequence shown here is derived from an EMBL/GenBank/DDBJ whole genome shotgun (WGS) entry which is preliminary data.</text>
</comment>
<protein>
    <recommendedName>
        <fullName evidence="3">Type II toxin-antitoxin system HicA family toxin</fullName>
    </recommendedName>
</protein>
<dbReference type="EMBL" id="BSOS01000039">
    <property type="protein sequence ID" value="GLR66760.1"/>
    <property type="molecule type" value="Genomic_DNA"/>
</dbReference>
<dbReference type="RefSeq" id="WP_284257464.1">
    <property type="nucleotide sequence ID" value="NZ_BSOS01000039.1"/>
</dbReference>
<proteinExistence type="predicted"/>
<gene>
    <name evidence="1" type="ORF">GCM10010909_14400</name>
</gene>
<accession>A0ABQ6A2R4</accession>
<name>A0ABQ6A2R4_9PROT</name>